<proteinExistence type="predicted"/>
<gene>
    <name evidence="2" type="ORF">GCM10010227_30990</name>
</gene>
<dbReference type="AlphaFoldDB" id="A0A8H9LKQ6"/>
<evidence type="ECO:0000313" key="3">
    <source>
        <dbReference type="Proteomes" id="UP000660975"/>
    </source>
</evidence>
<dbReference type="EMBL" id="BMSC01000008">
    <property type="protein sequence ID" value="GGU74509.1"/>
    <property type="molecule type" value="Genomic_DNA"/>
</dbReference>
<dbReference type="Gene3D" id="3.60.21.10">
    <property type="match status" value="1"/>
</dbReference>
<reference evidence="2" key="2">
    <citation type="submission" date="2020-09" db="EMBL/GenBank/DDBJ databases">
        <authorList>
            <person name="Sun Q."/>
            <person name="Ohkuma M."/>
        </authorList>
    </citation>
    <scope>NUCLEOTIDE SEQUENCE</scope>
    <source>
        <strain evidence="2">JCM 4136</strain>
    </source>
</reference>
<dbReference type="SUPFAM" id="SSF56300">
    <property type="entry name" value="Metallo-dependent phosphatases"/>
    <property type="match status" value="1"/>
</dbReference>
<sequence>MRMSVSRRLVAISDLHIGYAENREIVEGLRPTGEDDWLLVAGDIGEFVHDVEWTLEVLSRHFAKVIWTPGNHELWTPRDDRVQLRGEARYQHLVALCRRLGVVTPEDPYPVWEGADGTSTLIVPLFLGYDYTWRPAGTHTKEQALAYAHETGVVCTDEVLLHPDPYPGRDDWCRARVALTERRLDAERAGRPTVLVNHYPLVREPTRVLHYPEFAQWCGTELTADWHLRYEAAAMVYGHLHIPRTTWHDGVRFEEVSVGYPREWRRRPTPPGRLRTILPAPAGKER</sequence>
<evidence type="ECO:0000313" key="2">
    <source>
        <dbReference type="EMBL" id="GGU74509.1"/>
    </source>
</evidence>
<name>A0A8H9LKQ6_9ACTN</name>
<dbReference type="Pfam" id="PF00149">
    <property type="entry name" value="Metallophos"/>
    <property type="match status" value="1"/>
</dbReference>
<organism evidence="2 3">
    <name type="scientific">Streptomyces gougerotii</name>
    <dbReference type="NCBI Taxonomy" id="53448"/>
    <lineage>
        <taxon>Bacteria</taxon>
        <taxon>Bacillati</taxon>
        <taxon>Actinomycetota</taxon>
        <taxon>Actinomycetes</taxon>
        <taxon>Kitasatosporales</taxon>
        <taxon>Streptomycetaceae</taxon>
        <taxon>Streptomyces</taxon>
        <taxon>Streptomyces diastaticus group</taxon>
    </lineage>
</organism>
<evidence type="ECO:0000259" key="1">
    <source>
        <dbReference type="Pfam" id="PF00149"/>
    </source>
</evidence>
<comment type="caution">
    <text evidence="2">The sequence shown here is derived from an EMBL/GenBank/DDBJ whole genome shotgun (WGS) entry which is preliminary data.</text>
</comment>
<dbReference type="PANTHER" id="PTHR36492:SF2">
    <property type="entry name" value="[ACYL-CARRIER-PROTEIN] PHOSPHODIESTERASE PPTH"/>
    <property type="match status" value="1"/>
</dbReference>
<dbReference type="PANTHER" id="PTHR36492">
    <property type="match status" value="1"/>
</dbReference>
<reference evidence="2" key="1">
    <citation type="journal article" date="2014" name="Int. J. Syst. Evol. Microbiol.">
        <title>Complete genome sequence of Corynebacterium casei LMG S-19264T (=DSM 44701T), isolated from a smear-ripened cheese.</title>
        <authorList>
            <consortium name="US DOE Joint Genome Institute (JGI-PGF)"/>
            <person name="Walter F."/>
            <person name="Albersmeier A."/>
            <person name="Kalinowski J."/>
            <person name="Ruckert C."/>
        </authorList>
    </citation>
    <scope>NUCLEOTIDE SEQUENCE</scope>
    <source>
        <strain evidence="2">JCM 4136</strain>
    </source>
</reference>
<dbReference type="InterPro" id="IPR052963">
    <property type="entry name" value="Pantetheine_PDE"/>
</dbReference>
<feature type="domain" description="Calcineurin-like phosphoesterase" evidence="1">
    <location>
        <begin position="8"/>
        <end position="243"/>
    </location>
</feature>
<protein>
    <submittedName>
        <fullName evidence="2">Metallophosphoesterase</fullName>
    </submittedName>
</protein>
<dbReference type="InterPro" id="IPR029052">
    <property type="entry name" value="Metallo-depent_PP-like"/>
</dbReference>
<dbReference type="Proteomes" id="UP000660975">
    <property type="component" value="Unassembled WGS sequence"/>
</dbReference>
<dbReference type="InterPro" id="IPR004843">
    <property type="entry name" value="Calcineurin-like_PHP"/>
</dbReference>
<accession>A0A8H9LKQ6</accession>
<dbReference type="GO" id="GO:0016787">
    <property type="term" value="F:hydrolase activity"/>
    <property type="evidence" value="ECO:0007669"/>
    <property type="project" value="InterPro"/>
</dbReference>
<dbReference type="CDD" id="cd00838">
    <property type="entry name" value="MPP_superfamily"/>
    <property type="match status" value="1"/>
</dbReference>